<organism evidence="2 3">
    <name type="scientific">Gottschalkia purinilytica</name>
    <name type="common">Clostridium purinilyticum</name>
    <dbReference type="NCBI Taxonomy" id="1503"/>
    <lineage>
        <taxon>Bacteria</taxon>
        <taxon>Bacillati</taxon>
        <taxon>Bacillota</taxon>
        <taxon>Tissierellia</taxon>
        <taxon>Tissierellales</taxon>
        <taxon>Gottschalkiaceae</taxon>
        <taxon>Gottschalkia</taxon>
    </lineage>
</organism>
<dbReference type="CDD" id="cd04301">
    <property type="entry name" value="NAT_SF"/>
    <property type="match status" value="1"/>
</dbReference>
<dbReference type="SUPFAM" id="SSF55729">
    <property type="entry name" value="Acyl-CoA N-acyltransferases (Nat)"/>
    <property type="match status" value="1"/>
</dbReference>
<sequence length="133" mass="15664">MEKIKNCSEENAKYIHRRLQEYNSQYITDCEDLSYCIENENGECIAGIVASRDLDCITIDYLFVDDAYREKGYGSKLLTYLEMQAVRMSAKRIILNTFSFQAPDFYEKHGYELFGKIEPCFGDYGQYFFKKEL</sequence>
<dbReference type="Pfam" id="PF00583">
    <property type="entry name" value="Acetyltransf_1"/>
    <property type="match status" value="1"/>
</dbReference>
<gene>
    <name evidence="2" type="ORF">CLPU_4c01380</name>
</gene>
<feature type="domain" description="N-acetyltransferase" evidence="1">
    <location>
        <begin position="1"/>
        <end position="133"/>
    </location>
</feature>
<dbReference type="PROSITE" id="PS51186">
    <property type="entry name" value="GNAT"/>
    <property type="match status" value="1"/>
</dbReference>
<dbReference type="GO" id="GO:0016747">
    <property type="term" value="F:acyltransferase activity, transferring groups other than amino-acyl groups"/>
    <property type="evidence" value="ECO:0007669"/>
    <property type="project" value="InterPro"/>
</dbReference>
<name>A0A0L0WCA1_GOTPU</name>
<dbReference type="AlphaFoldDB" id="A0A0L0WCA1"/>
<evidence type="ECO:0000313" key="2">
    <source>
        <dbReference type="EMBL" id="KNF09092.1"/>
    </source>
</evidence>
<dbReference type="Proteomes" id="UP000037267">
    <property type="component" value="Unassembled WGS sequence"/>
</dbReference>
<proteinExistence type="predicted"/>
<dbReference type="EMBL" id="LGSS01000004">
    <property type="protein sequence ID" value="KNF09092.1"/>
    <property type="molecule type" value="Genomic_DNA"/>
</dbReference>
<dbReference type="STRING" id="1503.CLPU_4c01380"/>
<dbReference type="PANTHER" id="PTHR43259">
    <property type="entry name" value="SPT10P"/>
    <property type="match status" value="1"/>
</dbReference>
<dbReference type="InterPro" id="IPR016181">
    <property type="entry name" value="Acyl_CoA_acyltransferase"/>
</dbReference>
<dbReference type="Gene3D" id="3.40.630.30">
    <property type="match status" value="1"/>
</dbReference>
<dbReference type="InterPro" id="IPR052829">
    <property type="entry name" value="N-acetyltransferase_domain"/>
</dbReference>
<keyword evidence="2" id="KW-0808">Transferase</keyword>
<evidence type="ECO:0000313" key="3">
    <source>
        <dbReference type="Proteomes" id="UP000037267"/>
    </source>
</evidence>
<keyword evidence="3" id="KW-1185">Reference proteome</keyword>
<comment type="caution">
    <text evidence="2">The sequence shown here is derived from an EMBL/GenBank/DDBJ whole genome shotgun (WGS) entry which is preliminary data.</text>
</comment>
<reference evidence="3" key="1">
    <citation type="submission" date="2015-07" db="EMBL/GenBank/DDBJ databases">
        <title>Draft genome sequence of the purine-degrading Gottschalkia purinilyticum DSM 1384 (formerly Clostridium purinilyticum).</title>
        <authorList>
            <person name="Poehlein A."/>
            <person name="Schiel-Bengelsdorf B."/>
            <person name="Bengelsdorf F.R."/>
            <person name="Daniel R."/>
            <person name="Duerre P."/>
        </authorList>
    </citation>
    <scope>NUCLEOTIDE SEQUENCE [LARGE SCALE GENOMIC DNA]</scope>
    <source>
        <strain evidence="3">DSM 1384</strain>
    </source>
</reference>
<dbReference type="PANTHER" id="PTHR43259:SF1">
    <property type="entry name" value="N-ACETYLTRANSFERASE DOMAIN-CONTAINING PROTEIN"/>
    <property type="match status" value="1"/>
</dbReference>
<dbReference type="RefSeq" id="WP_050354664.1">
    <property type="nucleotide sequence ID" value="NZ_LGSS01000004.1"/>
</dbReference>
<accession>A0A0L0WCA1</accession>
<protein>
    <submittedName>
        <fullName evidence="2">N-acetylglutamate synthase and like acetyltransferase</fullName>
    </submittedName>
</protein>
<evidence type="ECO:0000259" key="1">
    <source>
        <dbReference type="PROSITE" id="PS51186"/>
    </source>
</evidence>
<dbReference type="InterPro" id="IPR000182">
    <property type="entry name" value="GNAT_dom"/>
</dbReference>